<feature type="binding site" evidence="5">
    <location>
        <begin position="345"/>
        <end position="346"/>
    </location>
    <ligand>
        <name>substrate</name>
    </ligand>
</feature>
<dbReference type="InterPro" id="IPR005196">
    <property type="entry name" value="Glyco_hydro_65_N"/>
</dbReference>
<dbReference type="PIRSF" id="PIRSF036289">
    <property type="entry name" value="Glycosyl_hydrolase_malt_phosph"/>
    <property type="match status" value="1"/>
</dbReference>
<evidence type="ECO:0000313" key="10">
    <source>
        <dbReference type="Proteomes" id="UP000324209"/>
    </source>
</evidence>
<dbReference type="InterPro" id="IPR008928">
    <property type="entry name" value="6-hairpin_glycosidase_sf"/>
</dbReference>
<keyword evidence="9" id="KW-0378">Hydrolase</keyword>
<evidence type="ECO:0000259" key="8">
    <source>
        <dbReference type="Pfam" id="PF03636"/>
    </source>
</evidence>
<dbReference type="PANTHER" id="PTHR11051">
    <property type="entry name" value="GLYCOSYL HYDROLASE-RELATED"/>
    <property type="match status" value="1"/>
</dbReference>
<organism evidence="9 10">
    <name type="scientific">Oceanispirochaeta crateris</name>
    <dbReference type="NCBI Taxonomy" id="2518645"/>
    <lineage>
        <taxon>Bacteria</taxon>
        <taxon>Pseudomonadati</taxon>
        <taxon>Spirochaetota</taxon>
        <taxon>Spirochaetia</taxon>
        <taxon>Spirochaetales</taxon>
        <taxon>Spirochaetaceae</taxon>
        <taxon>Oceanispirochaeta</taxon>
    </lineage>
</organism>
<evidence type="ECO:0000256" key="3">
    <source>
        <dbReference type="ARBA" id="ARBA00022679"/>
    </source>
</evidence>
<dbReference type="AlphaFoldDB" id="A0A5C1QJ87"/>
<dbReference type="GO" id="GO:0016757">
    <property type="term" value="F:glycosyltransferase activity"/>
    <property type="evidence" value="ECO:0007669"/>
    <property type="project" value="UniProtKB-KW"/>
</dbReference>
<feature type="domain" description="Glycoside hydrolase family 65 N-terminal" evidence="8">
    <location>
        <begin position="25"/>
        <end position="152"/>
    </location>
</feature>
<dbReference type="GO" id="GO:0030246">
    <property type="term" value="F:carbohydrate binding"/>
    <property type="evidence" value="ECO:0007669"/>
    <property type="project" value="InterPro"/>
</dbReference>
<keyword evidence="2" id="KW-0328">Glycosyltransferase</keyword>
<proteinExistence type="inferred from homology"/>
<dbReference type="GO" id="GO:0005975">
    <property type="term" value="P:carbohydrate metabolic process"/>
    <property type="evidence" value="ECO:0007669"/>
    <property type="project" value="InterPro"/>
</dbReference>
<feature type="domain" description="Glycoside hydrolase family 65 C-terminal" evidence="7">
    <location>
        <begin position="681"/>
        <end position="742"/>
    </location>
</feature>
<evidence type="ECO:0000313" key="9">
    <source>
        <dbReference type="EMBL" id="QEN06644.1"/>
    </source>
</evidence>
<dbReference type="Pfam" id="PF03632">
    <property type="entry name" value="Glyco_hydro_65m"/>
    <property type="match status" value="1"/>
</dbReference>
<dbReference type="EMBL" id="CP036150">
    <property type="protein sequence ID" value="QEN06644.1"/>
    <property type="molecule type" value="Genomic_DNA"/>
</dbReference>
<dbReference type="InterPro" id="IPR037018">
    <property type="entry name" value="GH65_N"/>
</dbReference>
<dbReference type="OrthoDB" id="9758855at2"/>
<evidence type="ECO:0000256" key="2">
    <source>
        <dbReference type="ARBA" id="ARBA00022676"/>
    </source>
</evidence>
<gene>
    <name evidence="9" type="ORF">EXM22_01050</name>
</gene>
<keyword evidence="10" id="KW-1185">Reference proteome</keyword>
<dbReference type="InterPro" id="IPR005194">
    <property type="entry name" value="Glyco_hydro_65_C"/>
</dbReference>
<keyword evidence="3" id="KW-0808">Transferase</keyword>
<dbReference type="Gene3D" id="1.50.10.10">
    <property type="match status" value="1"/>
</dbReference>
<evidence type="ECO:0000256" key="5">
    <source>
        <dbReference type="PIRSR" id="PIRSR036289-51"/>
    </source>
</evidence>
<dbReference type="Gene3D" id="2.70.98.40">
    <property type="entry name" value="Glycoside hydrolase, family 65, N-terminal domain"/>
    <property type="match status" value="1"/>
</dbReference>
<dbReference type="PANTHER" id="PTHR11051:SF8">
    <property type="entry name" value="PROTEIN-GLUCOSYLGALACTOSYLHYDROXYLYSINE GLUCOSIDASE"/>
    <property type="match status" value="1"/>
</dbReference>
<dbReference type="InterPro" id="IPR012341">
    <property type="entry name" value="6hp_glycosidase-like_sf"/>
</dbReference>
<dbReference type="Gene3D" id="2.60.420.10">
    <property type="entry name" value="Maltose phosphorylase, domain 3"/>
    <property type="match status" value="1"/>
</dbReference>
<feature type="domain" description="Glycoside hydrolase family 65 central catalytic" evidence="6">
    <location>
        <begin position="311"/>
        <end position="670"/>
    </location>
</feature>
<evidence type="ECO:0000256" key="4">
    <source>
        <dbReference type="PIRSR" id="PIRSR036289-50"/>
    </source>
</evidence>
<protein>
    <submittedName>
        <fullName evidence="9">Glycoside hydrolase family 65 protein</fullName>
    </submittedName>
</protein>
<accession>A0A5C1QJ87</accession>
<dbReference type="Pfam" id="PF03636">
    <property type="entry name" value="Glyco_hydro_65N"/>
    <property type="match status" value="1"/>
</dbReference>
<comment type="similarity">
    <text evidence="1">Belongs to the glycosyl hydrolase 65 family.</text>
</comment>
<evidence type="ECO:0000259" key="6">
    <source>
        <dbReference type="Pfam" id="PF03632"/>
    </source>
</evidence>
<dbReference type="InterPro" id="IPR011013">
    <property type="entry name" value="Gal_mutarotase_sf_dom"/>
</dbReference>
<sequence length="757" mass="86032">MKNEKTLWTITRNFGDSRLMPELKTLLFCGNGFLGVQANAPGSSQTSGTFINGFYETTPITYGEKAYGYPGMQQVMIPLVDVLNWEVSKATASGYEALDISKGTIELDMQKGIRKTSCQIVGSDGSDLLIQEEVLTSLVHSQCLYSRITLKGRGKYRITRRIGPPNLESKESGDPRKMESLQKDLFRKSDYTVTSRGCMIEETTTSSNLSYRCTVCLDRFSRYEGIESNQYETLYQDIDLDESSESSRLLMARFEADPPSGLPSEKVRDEQKNFPMDWQKICSEQENYLKDFWKKADTIIEGKPEYTRALRYNSYGLLQSTGTDPARSGAAKGLSSGGYNGHTFWDADIYIQGALNNIDPRRARTLVEYRIAHLKEARDRAEELSEVGALYPWRTINGRECSAFFPAGTAQFHINADIIWGLKSFLDHSGERDILLKGGAEMLFETARFWAAFALDVPGKGYCLHCVTGPDEYTALVNNNFYTNLMAREHLSFAHATALELLDEFPEWTAKLIKQLNLSIREINSWRHIAHHFYLPKVEDSLIYKQDDSFLEKSPWDWEHTPLEKRPLLLHYHPLKIYRHRVMKQPDVIMGLLLQKQYFDKEVFASNFDYYEPLTSGDSSLSSAIQSAVAALGDRQEQAEDYFRKNLFLDLEDKEGNTDNGIHLAAMGGARIALLYGFAHMEISAGVLHLNPDFPRNWGRISFSLLHKGVLLKVHYDPSDQSVQLTADAPLNIEINETQIRLSKNEKQTVRIFQEIS</sequence>
<dbReference type="SUPFAM" id="SSF48208">
    <property type="entry name" value="Six-hairpin glycosidases"/>
    <property type="match status" value="1"/>
</dbReference>
<dbReference type="Pfam" id="PF03633">
    <property type="entry name" value="Glyco_hydro_65C"/>
    <property type="match status" value="1"/>
</dbReference>
<dbReference type="InterPro" id="IPR017045">
    <property type="entry name" value="Malt_Pase/Glycosyl_Hdrlase"/>
</dbReference>
<evidence type="ECO:0000259" key="7">
    <source>
        <dbReference type="Pfam" id="PF03633"/>
    </source>
</evidence>
<evidence type="ECO:0000256" key="1">
    <source>
        <dbReference type="ARBA" id="ARBA00006768"/>
    </source>
</evidence>
<feature type="active site" description="Proton donor" evidence="4">
    <location>
        <position position="472"/>
    </location>
</feature>
<name>A0A5C1QJ87_9SPIO</name>
<dbReference type="GO" id="GO:0004553">
    <property type="term" value="F:hydrolase activity, hydrolyzing O-glycosyl compounds"/>
    <property type="evidence" value="ECO:0007669"/>
    <property type="project" value="TreeGrafter"/>
</dbReference>
<dbReference type="KEGG" id="ock:EXM22_01050"/>
<reference evidence="9 10" key="1">
    <citation type="submission" date="2019-02" db="EMBL/GenBank/DDBJ databases">
        <title>Complete Genome Sequence and Methylome Analysis of free living Spirochaetas.</title>
        <authorList>
            <person name="Fomenkov A."/>
            <person name="Dubinina G."/>
            <person name="Leshcheva N."/>
            <person name="Mikheeva N."/>
            <person name="Grabovich M."/>
            <person name="Vincze T."/>
            <person name="Roberts R.J."/>
        </authorList>
    </citation>
    <scope>NUCLEOTIDE SEQUENCE [LARGE SCALE GENOMIC DNA]</scope>
    <source>
        <strain evidence="9 10">K2</strain>
    </source>
</reference>
<dbReference type="InterPro" id="IPR005195">
    <property type="entry name" value="Glyco_hydro_65_M"/>
</dbReference>
<dbReference type="SUPFAM" id="SSF74650">
    <property type="entry name" value="Galactose mutarotase-like"/>
    <property type="match status" value="1"/>
</dbReference>
<dbReference type="Proteomes" id="UP000324209">
    <property type="component" value="Chromosome"/>
</dbReference>
<dbReference type="RefSeq" id="WP_149484727.1">
    <property type="nucleotide sequence ID" value="NZ_CP036150.1"/>
</dbReference>
<feature type="binding site" evidence="5">
    <location>
        <begin position="584"/>
        <end position="585"/>
    </location>
    <ligand>
        <name>substrate</name>
    </ligand>
</feature>